<proteinExistence type="inferred from homology"/>
<evidence type="ECO:0000256" key="6">
    <source>
        <dbReference type="RuleBase" id="RU000416"/>
    </source>
</evidence>
<dbReference type="EMBL" id="NOUV01000005">
    <property type="protein sequence ID" value="PDX87768.1"/>
    <property type="molecule type" value="Genomic_DNA"/>
</dbReference>
<comment type="similarity">
    <text evidence="5 6">Belongs to the class I-like SAM-binding methyltransferase superfamily. C5-methyltransferase family.</text>
</comment>
<dbReference type="Pfam" id="PF00145">
    <property type="entry name" value="DNA_methylase"/>
    <property type="match status" value="1"/>
</dbReference>
<dbReference type="EC" id="2.1.1.37" evidence="7"/>
<organism evidence="8 9">
    <name type="scientific">Faecalibacterium prausnitzii</name>
    <dbReference type="NCBI Taxonomy" id="853"/>
    <lineage>
        <taxon>Bacteria</taxon>
        <taxon>Bacillati</taxon>
        <taxon>Bacillota</taxon>
        <taxon>Clostridia</taxon>
        <taxon>Eubacteriales</taxon>
        <taxon>Oscillospiraceae</taxon>
        <taxon>Faecalibacterium</taxon>
    </lineage>
</organism>
<dbReference type="GO" id="GO:0032259">
    <property type="term" value="P:methylation"/>
    <property type="evidence" value="ECO:0007669"/>
    <property type="project" value="UniProtKB-KW"/>
</dbReference>
<evidence type="ECO:0000313" key="8">
    <source>
        <dbReference type="EMBL" id="PDX87768.1"/>
    </source>
</evidence>
<dbReference type="PROSITE" id="PS51679">
    <property type="entry name" value="SAM_MT_C5"/>
    <property type="match status" value="1"/>
</dbReference>
<dbReference type="GO" id="GO:0003677">
    <property type="term" value="F:DNA binding"/>
    <property type="evidence" value="ECO:0007669"/>
    <property type="project" value="TreeGrafter"/>
</dbReference>
<name>A0A2A7B8Y4_9FIRM</name>
<evidence type="ECO:0000256" key="3">
    <source>
        <dbReference type="ARBA" id="ARBA00022691"/>
    </source>
</evidence>
<reference evidence="8 9" key="1">
    <citation type="journal article" date="2017" name="Front. Microbiol.">
        <title>New Insights into the Diversity of the Genus Faecalibacterium.</title>
        <authorList>
            <person name="Benevides L."/>
            <person name="Burman S."/>
            <person name="Martin R."/>
            <person name="Robert V."/>
            <person name="Thomas M."/>
            <person name="Miquel S."/>
            <person name="Chain F."/>
            <person name="Sokol H."/>
            <person name="Bermudez-Humaran L.G."/>
            <person name="Morrison M."/>
            <person name="Langella P."/>
            <person name="Azevedo V.A."/>
            <person name="Chatel J.M."/>
            <person name="Soares S."/>
        </authorList>
    </citation>
    <scope>NUCLEOTIDE SEQUENCE [LARGE SCALE GENOMIC DNA]</scope>
    <source>
        <strain evidence="8 9">AHMP21</strain>
    </source>
</reference>
<evidence type="ECO:0000256" key="7">
    <source>
        <dbReference type="RuleBase" id="RU000417"/>
    </source>
</evidence>
<dbReference type="CDD" id="cd00315">
    <property type="entry name" value="Cyt_C5_DNA_methylase"/>
    <property type="match status" value="1"/>
</dbReference>
<dbReference type="PANTHER" id="PTHR10629:SF52">
    <property type="entry name" value="DNA (CYTOSINE-5)-METHYLTRANSFERASE 1"/>
    <property type="match status" value="1"/>
</dbReference>
<dbReference type="OrthoDB" id="9813719at2"/>
<dbReference type="GO" id="GO:0044027">
    <property type="term" value="P:negative regulation of gene expression via chromosomal CpG island methylation"/>
    <property type="evidence" value="ECO:0007669"/>
    <property type="project" value="TreeGrafter"/>
</dbReference>
<evidence type="ECO:0000256" key="4">
    <source>
        <dbReference type="ARBA" id="ARBA00022747"/>
    </source>
</evidence>
<dbReference type="PROSITE" id="PS00094">
    <property type="entry name" value="C5_MTASE_1"/>
    <property type="match status" value="1"/>
</dbReference>
<dbReference type="GO" id="GO:0009307">
    <property type="term" value="P:DNA restriction-modification system"/>
    <property type="evidence" value="ECO:0007669"/>
    <property type="project" value="UniProtKB-KW"/>
</dbReference>
<dbReference type="AlphaFoldDB" id="A0A2A7B8Y4"/>
<dbReference type="NCBIfam" id="TIGR00675">
    <property type="entry name" value="dcm"/>
    <property type="match status" value="1"/>
</dbReference>
<dbReference type="InterPro" id="IPR031303">
    <property type="entry name" value="C5_meth_CS"/>
</dbReference>
<keyword evidence="1 5" id="KW-0489">Methyltransferase</keyword>
<protein>
    <recommendedName>
        <fullName evidence="7">Cytosine-specific methyltransferase</fullName>
        <ecNumber evidence="7">2.1.1.37</ecNumber>
    </recommendedName>
</protein>
<gene>
    <name evidence="8" type="ORF">CHR60_01705</name>
</gene>
<dbReference type="Proteomes" id="UP000220904">
    <property type="component" value="Unassembled WGS sequence"/>
</dbReference>
<dbReference type="Gene3D" id="3.40.50.150">
    <property type="entry name" value="Vaccinia Virus protein VP39"/>
    <property type="match status" value="1"/>
</dbReference>
<keyword evidence="3 5" id="KW-0949">S-adenosyl-L-methionine</keyword>
<evidence type="ECO:0000256" key="5">
    <source>
        <dbReference type="PROSITE-ProRule" id="PRU01016"/>
    </source>
</evidence>
<comment type="caution">
    <text evidence="8">The sequence shown here is derived from an EMBL/GenBank/DDBJ whole genome shotgun (WGS) entry which is preliminary data.</text>
</comment>
<feature type="active site" evidence="5">
    <location>
        <position position="76"/>
    </location>
</feature>
<dbReference type="SUPFAM" id="SSF53335">
    <property type="entry name" value="S-adenosyl-L-methionine-dependent methyltransferases"/>
    <property type="match status" value="1"/>
</dbReference>
<dbReference type="PROSITE" id="PS00095">
    <property type="entry name" value="C5_MTASE_2"/>
    <property type="match status" value="1"/>
</dbReference>
<evidence type="ECO:0000256" key="1">
    <source>
        <dbReference type="ARBA" id="ARBA00022603"/>
    </source>
</evidence>
<dbReference type="PRINTS" id="PR00105">
    <property type="entry name" value="C5METTRFRASE"/>
</dbReference>
<keyword evidence="2 5" id="KW-0808">Transferase</keyword>
<comment type="catalytic activity">
    <reaction evidence="7">
        <text>a 2'-deoxycytidine in DNA + S-adenosyl-L-methionine = a 5-methyl-2'-deoxycytidine in DNA + S-adenosyl-L-homocysteine + H(+)</text>
        <dbReference type="Rhea" id="RHEA:13681"/>
        <dbReference type="Rhea" id="RHEA-COMP:11369"/>
        <dbReference type="Rhea" id="RHEA-COMP:11370"/>
        <dbReference type="ChEBI" id="CHEBI:15378"/>
        <dbReference type="ChEBI" id="CHEBI:57856"/>
        <dbReference type="ChEBI" id="CHEBI:59789"/>
        <dbReference type="ChEBI" id="CHEBI:85452"/>
        <dbReference type="ChEBI" id="CHEBI:85454"/>
        <dbReference type="EC" id="2.1.1.37"/>
    </reaction>
</comment>
<dbReference type="InterPro" id="IPR001525">
    <property type="entry name" value="C5_MeTfrase"/>
</dbReference>
<dbReference type="PANTHER" id="PTHR10629">
    <property type="entry name" value="CYTOSINE-SPECIFIC METHYLTRANSFERASE"/>
    <property type="match status" value="1"/>
</dbReference>
<evidence type="ECO:0000313" key="9">
    <source>
        <dbReference type="Proteomes" id="UP000220904"/>
    </source>
</evidence>
<accession>A0A2A7B8Y4</accession>
<evidence type="ECO:0000256" key="2">
    <source>
        <dbReference type="ARBA" id="ARBA00022679"/>
    </source>
</evidence>
<dbReference type="Gene3D" id="3.90.120.10">
    <property type="entry name" value="DNA Methylase, subunit A, domain 2"/>
    <property type="match status" value="1"/>
</dbReference>
<dbReference type="InterPro" id="IPR050390">
    <property type="entry name" value="C5-Methyltransferase"/>
</dbReference>
<keyword evidence="4" id="KW-0680">Restriction system</keyword>
<dbReference type="InterPro" id="IPR018117">
    <property type="entry name" value="C5_DNA_meth_AS"/>
</dbReference>
<sequence>MQRPLTCVEICAGAGGQALGLAMAGFVHVALVEYEPEYCDVLKMNRPEWNVLCSDVHDFDGKPYRGVDLLAGGVPCPPFSIAGKQLGKDDERDLFPEAIRLIEEIRPRAVMLENVRGFLDADFDEYRNHIFTSIQNLGYATHIKLLNASDYGVSQLRPRVVIIGIRKDQCGAFEYPEEKPDAAKSVGETLCDLMAGNGWKKAKQWAAGANKIAPTLVGGSKKHGGPDLGPTRAKTAWAELGVDGKGIANEAPAPDFEGMPRLTSRMMARIQGFPDTWTFGTKKTAACRMIGNAFPPPVAEAVGKKIKECLEYGCVDCGSETPVSQKAV</sequence>
<dbReference type="RefSeq" id="WP_097791432.1">
    <property type="nucleotide sequence ID" value="NZ_NOUV01000005.1"/>
</dbReference>
<dbReference type="InterPro" id="IPR029063">
    <property type="entry name" value="SAM-dependent_MTases_sf"/>
</dbReference>
<dbReference type="GO" id="GO:0003886">
    <property type="term" value="F:DNA (cytosine-5-)-methyltransferase activity"/>
    <property type="evidence" value="ECO:0007669"/>
    <property type="project" value="UniProtKB-EC"/>
</dbReference>